<evidence type="ECO:0000313" key="1">
    <source>
        <dbReference type="EMBL" id="KAL3533887.1"/>
    </source>
</evidence>
<evidence type="ECO:0000313" key="2">
    <source>
        <dbReference type="Proteomes" id="UP001630127"/>
    </source>
</evidence>
<sequence>MNFIKGDRSFMSINHVENSFVFLAKAIKNLIKEIFFINGFSKNGKFISPILDKLHLLGSCLGTLDTILQLVLDLFNVTTGWFDIGRIWSQLTINSDGWYGIGMRIAKKVIKTISF</sequence>
<comment type="caution">
    <text evidence="1">The sequence shown here is derived from an EMBL/GenBank/DDBJ whole genome shotgun (WGS) entry which is preliminary data.</text>
</comment>
<name>A0ABD3ARP0_9GENT</name>
<protein>
    <submittedName>
        <fullName evidence="1">Uncharacterized protein</fullName>
    </submittedName>
</protein>
<proteinExistence type="predicted"/>
<dbReference type="AlphaFoldDB" id="A0ABD3ARP0"/>
<dbReference type="Proteomes" id="UP001630127">
    <property type="component" value="Unassembled WGS sequence"/>
</dbReference>
<keyword evidence="2" id="KW-1185">Reference proteome</keyword>
<reference evidence="1 2" key="1">
    <citation type="submission" date="2024-11" db="EMBL/GenBank/DDBJ databases">
        <title>A near-complete genome assembly of Cinchona calisaya.</title>
        <authorList>
            <person name="Lian D.C."/>
            <person name="Zhao X.W."/>
            <person name="Wei L."/>
        </authorList>
    </citation>
    <scope>NUCLEOTIDE SEQUENCE [LARGE SCALE GENOMIC DNA]</scope>
    <source>
        <tissue evidence="1">Nenye</tissue>
    </source>
</reference>
<accession>A0ABD3ARP0</accession>
<dbReference type="EMBL" id="JBJUIK010000003">
    <property type="protein sequence ID" value="KAL3533887.1"/>
    <property type="molecule type" value="Genomic_DNA"/>
</dbReference>
<gene>
    <name evidence="1" type="ORF">ACH5RR_007408</name>
</gene>
<organism evidence="1 2">
    <name type="scientific">Cinchona calisaya</name>
    <dbReference type="NCBI Taxonomy" id="153742"/>
    <lineage>
        <taxon>Eukaryota</taxon>
        <taxon>Viridiplantae</taxon>
        <taxon>Streptophyta</taxon>
        <taxon>Embryophyta</taxon>
        <taxon>Tracheophyta</taxon>
        <taxon>Spermatophyta</taxon>
        <taxon>Magnoliopsida</taxon>
        <taxon>eudicotyledons</taxon>
        <taxon>Gunneridae</taxon>
        <taxon>Pentapetalae</taxon>
        <taxon>asterids</taxon>
        <taxon>lamiids</taxon>
        <taxon>Gentianales</taxon>
        <taxon>Rubiaceae</taxon>
        <taxon>Cinchonoideae</taxon>
        <taxon>Cinchoneae</taxon>
        <taxon>Cinchona</taxon>
    </lineage>
</organism>